<gene>
    <name evidence="3" type="ORF">M0L44_12605</name>
</gene>
<evidence type="ECO:0000313" key="3">
    <source>
        <dbReference type="EMBL" id="MCO5977543.1"/>
    </source>
</evidence>
<dbReference type="EMBL" id="JAMXMC010000006">
    <property type="protein sequence ID" value="MCO5977543.1"/>
    <property type="molecule type" value="Genomic_DNA"/>
</dbReference>
<protein>
    <submittedName>
        <fullName evidence="3">Glycosyltransferase family 61 protein</fullName>
    </submittedName>
</protein>
<evidence type="ECO:0000259" key="2">
    <source>
        <dbReference type="Pfam" id="PF04577"/>
    </source>
</evidence>
<reference evidence="3 4" key="1">
    <citation type="submission" date="2022-06" db="EMBL/GenBank/DDBJ databases">
        <title>Ideonella sp. NS12-5 Genome sequencing and assembly.</title>
        <authorList>
            <person name="Jung Y."/>
        </authorList>
    </citation>
    <scope>NUCLEOTIDE SEQUENCE [LARGE SCALE GENOMIC DNA]</scope>
    <source>
        <strain evidence="3 4">NS12-5</strain>
    </source>
</reference>
<feature type="domain" description="Glycosyltransferase 61 catalytic" evidence="2">
    <location>
        <begin position="80"/>
        <end position="242"/>
    </location>
</feature>
<accession>A0ABT1BN26</accession>
<keyword evidence="4" id="KW-1185">Reference proteome</keyword>
<dbReference type="InterPro" id="IPR049625">
    <property type="entry name" value="Glyco_transf_61_cat"/>
</dbReference>
<organism evidence="3 4">
    <name type="scientific">Ideonella oryzae</name>
    <dbReference type="NCBI Taxonomy" id="2937441"/>
    <lineage>
        <taxon>Bacteria</taxon>
        <taxon>Pseudomonadati</taxon>
        <taxon>Pseudomonadota</taxon>
        <taxon>Betaproteobacteria</taxon>
        <taxon>Burkholderiales</taxon>
        <taxon>Sphaerotilaceae</taxon>
        <taxon>Ideonella</taxon>
    </lineage>
</organism>
<dbReference type="Pfam" id="PF04577">
    <property type="entry name" value="Glyco_transf_61"/>
    <property type="match status" value="1"/>
</dbReference>
<evidence type="ECO:0000313" key="4">
    <source>
        <dbReference type="Proteomes" id="UP001204851"/>
    </source>
</evidence>
<dbReference type="Proteomes" id="UP001204851">
    <property type="component" value="Unassembled WGS sequence"/>
</dbReference>
<name>A0ABT1BN26_9BURK</name>
<comment type="caution">
    <text evidence="3">The sequence shown here is derived from an EMBL/GenBank/DDBJ whole genome shotgun (WGS) entry which is preliminary data.</text>
</comment>
<feature type="region of interest" description="Disordered" evidence="1">
    <location>
        <begin position="612"/>
        <end position="633"/>
    </location>
</feature>
<evidence type="ECO:0000256" key="1">
    <source>
        <dbReference type="SAM" id="MobiDB-lite"/>
    </source>
</evidence>
<feature type="compositionally biased region" description="Low complexity" evidence="1">
    <location>
        <begin position="624"/>
        <end position="633"/>
    </location>
</feature>
<dbReference type="RefSeq" id="WP_252770031.1">
    <property type="nucleotide sequence ID" value="NZ_JAMXMC010000006.1"/>
</dbReference>
<proteinExistence type="predicted"/>
<sequence length="633" mass="67411">MLQAYTDILVAPVQALFAAFHGGPVHQAGPLYPDFDRQGRARHWRGTAPVDVCPQPPGEGEPIDRLDGEALWGGCLVNHFGHFLAEFIHRLLPAAQARPDLPILYVTRPGQGDESLPGFIQAAFEHLGVAGRVRVLDRPTRVATLWVAPQAECLGGPPPAADYLARLVERQATLPAMPAGDVLFVSRAGVGEGLVGEAALEDFFAALGARIYRPEQHPLAEQLATYLSHARLVFTEGSALHGLQLLGRIPGELTVLARRPGRFGQAFLAPRVAVLHHVPLAGPAVHGRAPDGRVAGWEGLVYLDTAPLAGLAARLFPALTEDRRAQALAQLQDRLAALAAPATLDYLRAHRGQPLWRDAGATLRDLARTGRLDWPQRLQAGAVLAGRDAAPVLRLTGPLPPLAAPRSAEAAPAGWLALLGQVADGAPDPGLWTLAQALSGRPALDAAEVLRSDVLTGAWLCSLGAGAGEPVRLALPRPEPLQDPTAAAPWMPLIQRLVLLRLAGAGRFSYSLKLRLSAQDWQALRRAPLPAWQRCVLAAFHLLHEGRWPTGSPEGWAQALRVLVDPTATPPATPSDDPLVQLQRRLAAWMQSDRPEVEERLGRWLARRAHPAASSFSGGGAGQGSLASAAGTG</sequence>